<evidence type="ECO:0000313" key="2">
    <source>
        <dbReference type="Proteomes" id="UP001239462"/>
    </source>
</evidence>
<protein>
    <submittedName>
        <fullName evidence="1">Uncharacterized protein</fullName>
    </submittedName>
</protein>
<comment type="caution">
    <text evidence="1">The sequence shown here is derived from an EMBL/GenBank/DDBJ whole genome shotgun (WGS) entry which is preliminary data.</text>
</comment>
<dbReference type="Proteomes" id="UP001239462">
    <property type="component" value="Unassembled WGS sequence"/>
</dbReference>
<accession>A0ABT7PK14</accession>
<gene>
    <name evidence="1" type="ORF">QTN89_13890</name>
</gene>
<sequence length="77" mass="8301">MSKHRSFSAIKGQLVTKTSNPSDHAGRWGAVYGDILVVSNPFDQSHHATNLLALASGASCTGEKFRAVGKIDQYQKL</sequence>
<name>A0ABT7PK14_9BACT</name>
<dbReference type="EMBL" id="JASZZN010000009">
    <property type="protein sequence ID" value="MDM4016531.1"/>
    <property type="molecule type" value="Genomic_DNA"/>
</dbReference>
<dbReference type="RefSeq" id="WP_149496986.1">
    <property type="nucleotide sequence ID" value="NZ_JASZZN010000009.1"/>
</dbReference>
<evidence type="ECO:0000313" key="1">
    <source>
        <dbReference type="EMBL" id="MDM4016531.1"/>
    </source>
</evidence>
<keyword evidence="2" id="KW-1185">Reference proteome</keyword>
<reference evidence="1 2" key="1">
    <citation type="submission" date="2023-06" db="EMBL/GenBank/DDBJ databases">
        <title>Roseiconus lacunae JC819 isolated from Gulf of Mannar region, Tamil Nadu.</title>
        <authorList>
            <person name="Pk S."/>
            <person name="Ch S."/>
            <person name="Ch V.R."/>
        </authorList>
    </citation>
    <scope>NUCLEOTIDE SEQUENCE [LARGE SCALE GENOMIC DNA]</scope>
    <source>
        <strain evidence="1 2">JC819</strain>
    </source>
</reference>
<organism evidence="1 2">
    <name type="scientific">Roseiconus lacunae</name>
    <dbReference type="NCBI Taxonomy" id="2605694"/>
    <lineage>
        <taxon>Bacteria</taxon>
        <taxon>Pseudomonadati</taxon>
        <taxon>Planctomycetota</taxon>
        <taxon>Planctomycetia</taxon>
        <taxon>Pirellulales</taxon>
        <taxon>Pirellulaceae</taxon>
        <taxon>Roseiconus</taxon>
    </lineage>
</organism>
<proteinExistence type="predicted"/>